<reference evidence="2 3" key="1">
    <citation type="submission" date="2021-07" db="EMBL/GenBank/DDBJ databases">
        <title>Sequencing Streptomyces halstedii LGO-A4 genome an citrus endophytic actinomycete.</title>
        <authorList>
            <person name="Samborskyy M."/>
            <person name="Scott N."/>
            <person name="Deglau R."/>
            <person name="Dickens S."/>
            <person name="Oliveira L.G."/>
        </authorList>
    </citation>
    <scope>NUCLEOTIDE SEQUENCE [LARGE SCALE GENOMIC DNA]</scope>
    <source>
        <strain evidence="2 3">LGO-A4</strain>
    </source>
</reference>
<evidence type="ECO:0000313" key="2">
    <source>
        <dbReference type="EMBL" id="MBV7671375.1"/>
    </source>
</evidence>
<dbReference type="RefSeq" id="WP_228869949.1">
    <property type="nucleotide sequence ID" value="NZ_JAHUVW010000001.1"/>
</dbReference>
<comment type="caution">
    <text evidence="2">The sequence shown here is derived from an EMBL/GenBank/DDBJ whole genome shotgun (WGS) entry which is preliminary data.</text>
</comment>
<proteinExistence type="predicted"/>
<feature type="region of interest" description="Disordered" evidence="1">
    <location>
        <begin position="1"/>
        <end position="20"/>
    </location>
</feature>
<sequence>MTGQERPRLPQAEPHEARRAAEDYLGLGSVDVDVPRAIAWGLVAVAGELAAIRRRLK</sequence>
<dbReference type="EMBL" id="JAHUVW010000001">
    <property type="protein sequence ID" value="MBV7671375.1"/>
    <property type="molecule type" value="Genomic_DNA"/>
</dbReference>
<accession>A0ABS6TSX7</accession>
<organism evidence="2 3">
    <name type="scientific">Streptomyces halstedii</name>
    <dbReference type="NCBI Taxonomy" id="1944"/>
    <lineage>
        <taxon>Bacteria</taxon>
        <taxon>Bacillati</taxon>
        <taxon>Actinomycetota</taxon>
        <taxon>Actinomycetes</taxon>
        <taxon>Kitasatosporales</taxon>
        <taxon>Streptomycetaceae</taxon>
        <taxon>Streptomyces</taxon>
    </lineage>
</organism>
<name>A0ABS6TSX7_STRHA</name>
<evidence type="ECO:0000256" key="1">
    <source>
        <dbReference type="SAM" id="MobiDB-lite"/>
    </source>
</evidence>
<protein>
    <submittedName>
        <fullName evidence="2">Uncharacterized protein</fullName>
    </submittedName>
</protein>
<gene>
    <name evidence="2" type="ORF">STHAL_18155</name>
</gene>
<dbReference type="Proteomes" id="UP000735541">
    <property type="component" value="Unassembled WGS sequence"/>
</dbReference>
<keyword evidence="3" id="KW-1185">Reference proteome</keyword>
<evidence type="ECO:0000313" key="3">
    <source>
        <dbReference type="Proteomes" id="UP000735541"/>
    </source>
</evidence>